<dbReference type="VEuPathDB" id="FungiDB:H257_01452"/>
<organism evidence="3">
    <name type="scientific">Aphanomyces astaci</name>
    <name type="common">Crayfish plague agent</name>
    <dbReference type="NCBI Taxonomy" id="112090"/>
    <lineage>
        <taxon>Eukaryota</taxon>
        <taxon>Sar</taxon>
        <taxon>Stramenopiles</taxon>
        <taxon>Oomycota</taxon>
        <taxon>Saprolegniomycetes</taxon>
        <taxon>Saprolegniales</taxon>
        <taxon>Verrucalvaceae</taxon>
        <taxon>Aphanomyces</taxon>
    </lineage>
</organism>
<dbReference type="OrthoDB" id="64941at2759"/>
<evidence type="ECO:0000256" key="2">
    <source>
        <dbReference type="SAM" id="MobiDB-lite"/>
    </source>
</evidence>
<gene>
    <name evidence="3" type="ORF">H257_01452</name>
</gene>
<feature type="region of interest" description="Disordered" evidence="2">
    <location>
        <begin position="74"/>
        <end position="109"/>
    </location>
</feature>
<evidence type="ECO:0000313" key="3">
    <source>
        <dbReference type="EMBL" id="ETV88096.1"/>
    </source>
</evidence>
<feature type="region of interest" description="Disordered" evidence="2">
    <location>
        <begin position="1"/>
        <end position="59"/>
    </location>
</feature>
<feature type="coiled-coil region" evidence="1">
    <location>
        <begin position="229"/>
        <end position="256"/>
    </location>
</feature>
<dbReference type="AlphaFoldDB" id="W4H968"/>
<feature type="compositionally biased region" description="Low complexity" evidence="2">
    <location>
        <begin position="182"/>
        <end position="202"/>
    </location>
</feature>
<dbReference type="GeneID" id="20803448"/>
<protein>
    <submittedName>
        <fullName evidence="3">Uncharacterized protein</fullName>
    </submittedName>
</protein>
<dbReference type="RefSeq" id="XP_009822959.1">
    <property type="nucleotide sequence ID" value="XM_009824657.1"/>
</dbReference>
<feature type="coiled-coil region" evidence="1">
    <location>
        <begin position="353"/>
        <end position="380"/>
    </location>
</feature>
<accession>W4H968</accession>
<feature type="compositionally biased region" description="Basic and acidic residues" evidence="2">
    <location>
        <begin position="74"/>
        <end position="89"/>
    </location>
</feature>
<proteinExistence type="predicted"/>
<feature type="region of interest" description="Disordered" evidence="2">
    <location>
        <begin position="176"/>
        <end position="227"/>
    </location>
</feature>
<feature type="coiled-coil region" evidence="1">
    <location>
        <begin position="296"/>
        <end position="323"/>
    </location>
</feature>
<name>W4H968_APHAT</name>
<evidence type="ECO:0000256" key="1">
    <source>
        <dbReference type="SAM" id="Coils"/>
    </source>
</evidence>
<sequence length="904" mass="98710">MSDTPRAKFHALRPAVGVPSSQARPPALDADSVMRPILQSKKDFKSPRRPSRVVDKSHPADTYTVILPEIYDAIKPESRGEGDMMDRRHSSNQATRPRSNGPEAGDVLGGAATSIRVDDAKPPLASDVYFELQKQSMGMQSPRARQSAMQRHLYHDKMQQKYHEMRVLRARVKQMEAELAKTSSQAATSSSSDGSPSTVDSATDAPQVVDKASSPAKPPQNDVASRERMQKLERHLMLAKNEIATLNDQLDVARTNDKAKIDTLQAKLELERVANKVLGERVFDVDVSLRVCVSKLTEAESALAQERQEREAMITQLTAMSRQAISDHRRRAVSSKVKGVISSMGKGTLQTKLDATTQRLLDMENAMKQVQMEALAWKKEALHRQAMLTEATSVHATSTSSSSAGSTSATLTSTQVPLISKLLDLNYAHGVSDRVVPPHVAFHGGRIIDGHALQLHVVHSADPFAFHVVAYESASAQEDIVSFFVDDLQRLLPRHGSFNTTTPMTPCQMTDLVNVLCDHLAVGFKNGTFVLVERSPSSGRNVEEHGASGGGSAPMEQGEKVCLYRGNATISGNYVSVVVNELYQLGFVGAWSLEVLALSVVDEVEWSACFSVDEVSTLCPHFYAYTPHEAKGLALAHLVDANQVLLQPLLRTLEIDVHNRLVSSAIPRTSDATASVLSAPPASSFASPVIPSTPPSKAFRHHALTSIQGKLYYLTLRELWDSTALVQASLFDAYHDTLAVHTWREPDLLAVMHCAAVLGMPSQLSFQQGIELAARPTLAHLVTASLNMTIQNQVELRFDLMARSLGPSAHLCRTSISMPDNSAEVDVVGPVKEADVHRTLTQITYPQAARGQRLRAGTFALVKVYCPPAAKAYVVKLMRLEAAASTDILVVYHRLPLEFVLALL</sequence>
<keyword evidence="1" id="KW-0175">Coiled coil</keyword>
<feature type="compositionally biased region" description="Basic and acidic residues" evidence="2">
    <location>
        <begin position="40"/>
        <end position="59"/>
    </location>
</feature>
<dbReference type="EMBL" id="KI913115">
    <property type="protein sequence ID" value="ETV88096.1"/>
    <property type="molecule type" value="Genomic_DNA"/>
</dbReference>
<reference evidence="3" key="1">
    <citation type="submission" date="2013-12" db="EMBL/GenBank/DDBJ databases">
        <title>The Genome Sequence of Aphanomyces astaci APO3.</title>
        <authorList>
            <consortium name="The Broad Institute Genomics Platform"/>
            <person name="Russ C."/>
            <person name="Tyler B."/>
            <person name="van West P."/>
            <person name="Dieguez-Uribeondo J."/>
            <person name="Young S.K."/>
            <person name="Zeng Q."/>
            <person name="Gargeya S."/>
            <person name="Fitzgerald M."/>
            <person name="Abouelleil A."/>
            <person name="Alvarado L."/>
            <person name="Chapman S.B."/>
            <person name="Gainer-Dewar J."/>
            <person name="Goldberg J."/>
            <person name="Griggs A."/>
            <person name="Gujja S."/>
            <person name="Hansen M."/>
            <person name="Howarth C."/>
            <person name="Imamovic A."/>
            <person name="Ireland A."/>
            <person name="Larimer J."/>
            <person name="McCowan C."/>
            <person name="Murphy C."/>
            <person name="Pearson M."/>
            <person name="Poon T.W."/>
            <person name="Priest M."/>
            <person name="Roberts A."/>
            <person name="Saif S."/>
            <person name="Shea T."/>
            <person name="Sykes S."/>
            <person name="Wortman J."/>
            <person name="Nusbaum C."/>
            <person name="Birren B."/>
        </authorList>
    </citation>
    <scope>NUCLEOTIDE SEQUENCE [LARGE SCALE GENOMIC DNA]</scope>
    <source>
        <strain evidence="3">APO3</strain>
    </source>
</reference>